<evidence type="ECO:0000313" key="3">
    <source>
        <dbReference type="EMBL" id="VDP36123.1"/>
    </source>
</evidence>
<evidence type="ECO:0000256" key="1">
    <source>
        <dbReference type="SAM" id="MobiDB-lite"/>
    </source>
</evidence>
<dbReference type="PANTHER" id="PTHR46599">
    <property type="entry name" value="PIGGYBAC TRANSPOSABLE ELEMENT-DERIVED PROTEIN 4"/>
    <property type="match status" value="1"/>
</dbReference>
<protein>
    <submittedName>
        <fullName evidence="5">DDE_Tnp_1_7 domain-containing protein</fullName>
    </submittedName>
</protein>
<dbReference type="PANTHER" id="PTHR46599:SF3">
    <property type="entry name" value="PIGGYBAC TRANSPOSABLE ELEMENT-DERIVED PROTEIN 4"/>
    <property type="match status" value="1"/>
</dbReference>
<proteinExistence type="predicted"/>
<sequence length="301" mass="34456">MEALVGLGGNSEPGTCDVELDDNESASEGVLLVDEEDESESEEDGDDRIFDGAGWSTVVNNLQPFVVEFSTETIEFDGDKPYDFYRIFLNDELLAGIREKTNRYGSWNHRDFTHTTPDELLKFVGLCLYMGNVRLPTLRHYWSTKKMYTNMCPSIMPRNRTAIVPFRGRLSFKQYIPNKKHKFGVKLFKVCAKGGYPYKVEVYFGKLNDKAGAVSETVVMRLMDGLLDSGRRLFCDNWYSSMSLTRKLSDRRTDFVGTFRKNRRGFPSGVTKKKLERGELTAMQSNDGITVMHWCDKRPAF</sequence>
<name>A0A183GK12_HELPZ</name>
<dbReference type="Pfam" id="PF13843">
    <property type="entry name" value="DDE_Tnp_1_7"/>
    <property type="match status" value="2"/>
</dbReference>
<gene>
    <name evidence="3" type="ORF">HPBE_LOCUS23026</name>
</gene>
<accession>A0A183GK12</accession>
<feature type="region of interest" description="Disordered" evidence="1">
    <location>
        <begin position="1"/>
        <end position="28"/>
    </location>
</feature>
<evidence type="ECO:0000313" key="4">
    <source>
        <dbReference type="Proteomes" id="UP000050761"/>
    </source>
</evidence>
<accession>A0A3P8GNV7</accession>
<feature type="domain" description="PiggyBac transposable element-derived protein" evidence="2">
    <location>
        <begin position="81"/>
        <end position="160"/>
    </location>
</feature>
<dbReference type="InterPro" id="IPR029526">
    <property type="entry name" value="PGBD"/>
</dbReference>
<dbReference type="OrthoDB" id="10030973at2759"/>
<reference evidence="5" key="2">
    <citation type="submission" date="2019-09" db="UniProtKB">
        <authorList>
            <consortium name="WormBaseParasite"/>
        </authorList>
    </citation>
    <scope>IDENTIFICATION</scope>
</reference>
<dbReference type="Proteomes" id="UP000050761">
    <property type="component" value="Unassembled WGS sequence"/>
</dbReference>
<evidence type="ECO:0000313" key="5">
    <source>
        <dbReference type="WBParaSite" id="HPBE_0002302701-mRNA-1"/>
    </source>
</evidence>
<dbReference type="WBParaSite" id="HPBE_0002302701-mRNA-1">
    <property type="protein sequence ID" value="HPBE_0002302701-mRNA-1"/>
    <property type="gene ID" value="HPBE_0002302701"/>
</dbReference>
<reference evidence="3 4" key="1">
    <citation type="submission" date="2018-11" db="EMBL/GenBank/DDBJ databases">
        <authorList>
            <consortium name="Pathogen Informatics"/>
        </authorList>
    </citation>
    <scope>NUCLEOTIDE SEQUENCE [LARGE SCALE GENOMIC DNA]</scope>
</reference>
<feature type="domain" description="PiggyBac transposable element-derived protein" evidence="2">
    <location>
        <begin position="163"/>
        <end position="297"/>
    </location>
</feature>
<feature type="compositionally biased region" description="Gly residues" evidence="1">
    <location>
        <begin position="1"/>
        <end position="11"/>
    </location>
</feature>
<dbReference type="EMBL" id="UZAH01034601">
    <property type="protein sequence ID" value="VDP36123.1"/>
    <property type="molecule type" value="Genomic_DNA"/>
</dbReference>
<dbReference type="AlphaFoldDB" id="A0A183GK12"/>
<organism evidence="4 5">
    <name type="scientific">Heligmosomoides polygyrus</name>
    <name type="common">Parasitic roundworm</name>
    <dbReference type="NCBI Taxonomy" id="6339"/>
    <lineage>
        <taxon>Eukaryota</taxon>
        <taxon>Metazoa</taxon>
        <taxon>Ecdysozoa</taxon>
        <taxon>Nematoda</taxon>
        <taxon>Chromadorea</taxon>
        <taxon>Rhabditida</taxon>
        <taxon>Rhabditina</taxon>
        <taxon>Rhabditomorpha</taxon>
        <taxon>Strongyloidea</taxon>
        <taxon>Heligmosomidae</taxon>
        <taxon>Heligmosomoides</taxon>
    </lineage>
</organism>
<evidence type="ECO:0000259" key="2">
    <source>
        <dbReference type="Pfam" id="PF13843"/>
    </source>
</evidence>
<keyword evidence="4" id="KW-1185">Reference proteome</keyword>